<dbReference type="SUPFAM" id="SSF48264">
    <property type="entry name" value="Cytochrome P450"/>
    <property type="match status" value="1"/>
</dbReference>
<dbReference type="GO" id="GO:0016705">
    <property type="term" value="F:oxidoreductase activity, acting on paired donors, with incorporation or reduction of molecular oxygen"/>
    <property type="evidence" value="ECO:0007669"/>
    <property type="project" value="InterPro"/>
</dbReference>
<comment type="cofactor">
    <cofactor evidence="1 8">
        <name>heme</name>
        <dbReference type="ChEBI" id="CHEBI:30413"/>
    </cofactor>
</comment>
<keyword evidence="5 9" id="KW-0560">Oxidoreductase</keyword>
<dbReference type="PRINTS" id="PR00385">
    <property type="entry name" value="P450"/>
</dbReference>
<dbReference type="InterPro" id="IPR050121">
    <property type="entry name" value="Cytochrome_P450_monoxygenase"/>
</dbReference>
<protein>
    <submittedName>
        <fullName evidence="10">Benzoate 4-monooxygenase cytochrome P450</fullName>
    </submittedName>
</protein>
<evidence type="ECO:0000256" key="4">
    <source>
        <dbReference type="ARBA" id="ARBA00022723"/>
    </source>
</evidence>
<comment type="caution">
    <text evidence="10">The sequence shown here is derived from an EMBL/GenBank/DDBJ whole genome shotgun (WGS) entry which is preliminary data.</text>
</comment>
<keyword evidence="4 8" id="KW-0479">Metal-binding</keyword>
<sequence>MLIVVLLPAVVATWVLARALYLVYFHPLAKYPGPLLAKLTDIFYAYYAWRGDIHLKIWEDHQKYEHKTPSSFTSRDRKDHLRRRRIVSQTVSEKAQRGYEDRIKVHVNKLCDILYPETLAAGQFSASLDMGRWCNWLTFDIMSDIVFSAYYNLLGSERFRYVPEAISKSNVRMSVLVILPWLSSFNMDRYFFRDAIIARYRFLKFVVRCVRERIQRGIKLELSGIQHDEQEPSPDAIEGGAGGDVFQALSSARDSKTGRSFGEEELASESVTLIVAGSETSSTAIASVLFYLADNKSAYNRLAAEVRASSEAAFQSCIYLRACIDEAMRMSPPNGAVLGREVVAPNGLLVDGSRIGPGCNTGVGIYAIHHDGRCYADPFVYRPERWIEDDGSGDSIERARAAFNPFSLGTRSCLGKSLAYHEIAITIGTILRRGDFRFAPGELGRIGRGKPGARASCRGRQPENEYQLREHIAGQKNGPWLEFLPQSR</sequence>
<evidence type="ECO:0000313" key="11">
    <source>
        <dbReference type="Proteomes" id="UP000031192"/>
    </source>
</evidence>
<evidence type="ECO:0000256" key="7">
    <source>
        <dbReference type="ARBA" id="ARBA00023033"/>
    </source>
</evidence>
<dbReference type="CDD" id="cd11061">
    <property type="entry name" value="CYP67-like"/>
    <property type="match status" value="1"/>
</dbReference>
<organism evidence="10 11">
    <name type="scientific">Metarhizium guizhouense (strain ARSEF 977)</name>
    <dbReference type="NCBI Taxonomy" id="1276136"/>
    <lineage>
        <taxon>Eukaryota</taxon>
        <taxon>Fungi</taxon>
        <taxon>Dikarya</taxon>
        <taxon>Ascomycota</taxon>
        <taxon>Pezizomycotina</taxon>
        <taxon>Sordariomycetes</taxon>
        <taxon>Hypocreomycetidae</taxon>
        <taxon>Hypocreales</taxon>
        <taxon>Clavicipitaceae</taxon>
        <taxon>Metarhizium</taxon>
    </lineage>
</organism>
<name>A0A0B4GP66_METGA</name>
<dbReference type="InterPro" id="IPR001128">
    <property type="entry name" value="Cyt_P450"/>
</dbReference>
<dbReference type="InterPro" id="IPR002401">
    <property type="entry name" value="Cyt_P450_E_grp-I"/>
</dbReference>
<dbReference type="HOGENOM" id="CLU_001570_14_11_1"/>
<evidence type="ECO:0000313" key="10">
    <source>
        <dbReference type="EMBL" id="KID84398.1"/>
    </source>
</evidence>
<reference evidence="10 11" key="1">
    <citation type="journal article" date="2014" name="Proc. Natl. Acad. Sci. U.S.A.">
        <title>Trajectory and genomic determinants of fungal-pathogen speciation and host adaptation.</title>
        <authorList>
            <person name="Hu X."/>
            <person name="Xiao G."/>
            <person name="Zheng P."/>
            <person name="Shang Y."/>
            <person name="Su Y."/>
            <person name="Zhang X."/>
            <person name="Liu X."/>
            <person name="Zhan S."/>
            <person name="St Leger R.J."/>
            <person name="Wang C."/>
        </authorList>
    </citation>
    <scope>NUCLEOTIDE SEQUENCE [LARGE SCALE GENOMIC DNA]</scope>
    <source>
        <strain evidence="10 11">ARSEF 977</strain>
    </source>
</reference>
<accession>A0A0B4GP66</accession>
<dbReference type="InterPro" id="IPR017972">
    <property type="entry name" value="Cyt_P450_CS"/>
</dbReference>
<keyword evidence="6 8" id="KW-0408">Iron</keyword>
<dbReference type="InterPro" id="IPR036396">
    <property type="entry name" value="Cyt_P450_sf"/>
</dbReference>
<dbReference type="Pfam" id="PF00067">
    <property type="entry name" value="p450"/>
    <property type="match status" value="1"/>
</dbReference>
<evidence type="ECO:0000256" key="5">
    <source>
        <dbReference type="ARBA" id="ARBA00023002"/>
    </source>
</evidence>
<keyword evidence="7 9" id="KW-0503">Monooxygenase</keyword>
<dbReference type="PRINTS" id="PR00463">
    <property type="entry name" value="EP450I"/>
</dbReference>
<keyword evidence="3 8" id="KW-0349">Heme</keyword>
<evidence type="ECO:0000256" key="6">
    <source>
        <dbReference type="ARBA" id="ARBA00023004"/>
    </source>
</evidence>
<dbReference type="PANTHER" id="PTHR24305:SF237">
    <property type="entry name" value="CYTOCHROME P450 MONOOXYGENASE ATNE-RELATED"/>
    <property type="match status" value="1"/>
</dbReference>
<dbReference type="GO" id="GO:0020037">
    <property type="term" value="F:heme binding"/>
    <property type="evidence" value="ECO:0007669"/>
    <property type="project" value="InterPro"/>
</dbReference>
<keyword evidence="11" id="KW-1185">Reference proteome</keyword>
<dbReference type="EMBL" id="AZNH01000042">
    <property type="protein sequence ID" value="KID84398.1"/>
    <property type="molecule type" value="Genomic_DNA"/>
</dbReference>
<evidence type="ECO:0000256" key="1">
    <source>
        <dbReference type="ARBA" id="ARBA00001971"/>
    </source>
</evidence>
<dbReference type="PROSITE" id="PS00086">
    <property type="entry name" value="CYTOCHROME_P450"/>
    <property type="match status" value="1"/>
</dbReference>
<evidence type="ECO:0000256" key="8">
    <source>
        <dbReference type="PIRSR" id="PIRSR602401-1"/>
    </source>
</evidence>
<dbReference type="Gene3D" id="1.10.630.10">
    <property type="entry name" value="Cytochrome P450"/>
    <property type="match status" value="1"/>
</dbReference>
<comment type="similarity">
    <text evidence="2 9">Belongs to the cytochrome P450 family.</text>
</comment>
<evidence type="ECO:0000256" key="2">
    <source>
        <dbReference type="ARBA" id="ARBA00010617"/>
    </source>
</evidence>
<dbReference type="PANTHER" id="PTHR24305">
    <property type="entry name" value="CYTOCHROME P450"/>
    <property type="match status" value="1"/>
</dbReference>
<gene>
    <name evidence="10" type="ORF">MGU_08360</name>
</gene>
<dbReference type="Proteomes" id="UP000031192">
    <property type="component" value="Unassembled WGS sequence"/>
</dbReference>
<dbReference type="GO" id="GO:0005506">
    <property type="term" value="F:iron ion binding"/>
    <property type="evidence" value="ECO:0007669"/>
    <property type="project" value="InterPro"/>
</dbReference>
<feature type="binding site" description="axial binding residue" evidence="8">
    <location>
        <position position="413"/>
    </location>
    <ligand>
        <name>heme</name>
        <dbReference type="ChEBI" id="CHEBI:30413"/>
    </ligand>
    <ligandPart>
        <name>Fe</name>
        <dbReference type="ChEBI" id="CHEBI:18248"/>
    </ligandPart>
</feature>
<evidence type="ECO:0000256" key="9">
    <source>
        <dbReference type="RuleBase" id="RU000461"/>
    </source>
</evidence>
<dbReference type="GO" id="GO:0004497">
    <property type="term" value="F:monooxygenase activity"/>
    <property type="evidence" value="ECO:0007669"/>
    <property type="project" value="UniProtKB-KW"/>
</dbReference>
<evidence type="ECO:0000256" key="3">
    <source>
        <dbReference type="ARBA" id="ARBA00022617"/>
    </source>
</evidence>
<proteinExistence type="inferred from homology"/>
<dbReference type="AlphaFoldDB" id="A0A0B4GP66"/>